<sequence>MNAKFQLIKDINYKPKDSQLGVIIKKVTSEQNHTGFVFIEDNKLVLAHFGWHETYFFQRRNDSDGYAMYWFDLEKIPERTLVHIINELEQISHNKDLNNNEVFYFPAPYGIVNFGGSRISGGDFLSTPNTVGDSLTCSVFVNCIFEQSGFPILDLDTWKTTEQDIEWQTSILDKLIGKLSPEFMRIQRENVGKVPRLRPEQMVGACCVFYYELVDFDTADSAAIIVLEQLEALGC</sequence>
<name>A0A0J1ABA4_ACIBA</name>
<reference evidence="1 2" key="1">
    <citation type="submission" date="2014-07" db="EMBL/GenBank/DDBJ databases">
        <authorList>
            <person name="Harkins D.M."/>
            <person name="Lesho E."/>
            <person name="Waterman P.E."/>
            <person name="Chan A."/>
            <person name="Fouts D.E."/>
        </authorList>
    </citation>
    <scope>NUCLEOTIDE SEQUENCE [LARGE SCALE GENOMIC DNA]</scope>
    <source>
        <strain evidence="1 2">MRSN 3527</strain>
    </source>
</reference>
<proteinExistence type="predicted"/>
<comment type="caution">
    <text evidence="1">The sequence shown here is derived from an EMBL/GenBank/DDBJ whole genome shotgun (WGS) entry which is preliminary data.</text>
</comment>
<dbReference type="AlphaFoldDB" id="A0A0J1ABA4"/>
<protein>
    <submittedName>
        <fullName evidence="1">Uncharacterized protein</fullName>
    </submittedName>
</protein>
<evidence type="ECO:0000313" key="2">
    <source>
        <dbReference type="Proteomes" id="UP000036122"/>
    </source>
</evidence>
<organism evidence="1 2">
    <name type="scientific">Acinetobacter baumannii MRSN 3527</name>
    <dbReference type="NCBI Taxonomy" id="1409923"/>
    <lineage>
        <taxon>Bacteria</taxon>
        <taxon>Pseudomonadati</taxon>
        <taxon>Pseudomonadota</taxon>
        <taxon>Gammaproteobacteria</taxon>
        <taxon>Moraxellales</taxon>
        <taxon>Moraxellaceae</taxon>
        <taxon>Acinetobacter</taxon>
        <taxon>Acinetobacter calcoaceticus/baumannii complex</taxon>
    </lineage>
</organism>
<evidence type="ECO:0000313" key="1">
    <source>
        <dbReference type="EMBL" id="KLT91759.1"/>
    </source>
</evidence>
<dbReference type="Proteomes" id="UP000036122">
    <property type="component" value="Unassembled WGS sequence"/>
</dbReference>
<accession>A0A0J1ABA4</accession>
<dbReference type="RefSeq" id="WP_047929989.1">
    <property type="nucleotide sequence ID" value="NZ_JPHZ01000006.1"/>
</dbReference>
<dbReference type="PATRIC" id="fig|1409923.3.peg.3069"/>
<gene>
    <name evidence="1" type="ORF">T630_2725</name>
</gene>
<dbReference type="EMBL" id="JPHZ01000006">
    <property type="protein sequence ID" value="KLT91759.1"/>
    <property type="molecule type" value="Genomic_DNA"/>
</dbReference>